<evidence type="ECO:0000313" key="7">
    <source>
        <dbReference type="Proteomes" id="UP000648801"/>
    </source>
</evidence>
<dbReference type="Gene3D" id="2.40.170.20">
    <property type="entry name" value="TonB-dependent receptor, beta-barrel domain"/>
    <property type="match status" value="1"/>
</dbReference>
<keyword evidence="7" id="KW-1185">Reference proteome</keyword>
<dbReference type="InterPro" id="IPR036942">
    <property type="entry name" value="Beta-barrel_TonB_sf"/>
</dbReference>
<keyword evidence="3" id="KW-0998">Cell outer membrane</keyword>
<dbReference type="EMBL" id="BMJB01000001">
    <property type="protein sequence ID" value="GGA65080.1"/>
    <property type="molecule type" value="Genomic_DNA"/>
</dbReference>
<feature type="domain" description="TonB-dependent transporter Oar-like beta-barrel" evidence="5">
    <location>
        <begin position="247"/>
        <end position="1089"/>
    </location>
</feature>
<keyword evidence="2" id="KW-0472">Membrane</keyword>
<dbReference type="InterPro" id="IPR037066">
    <property type="entry name" value="Plug_dom_sf"/>
</dbReference>
<accession>A0A916RQM5</accession>
<dbReference type="SUPFAM" id="SSF49452">
    <property type="entry name" value="Starch-binding domain-like"/>
    <property type="match status" value="1"/>
</dbReference>
<comment type="subcellular location">
    <subcellularLocation>
        <location evidence="1">Cell outer membrane</location>
    </subcellularLocation>
</comment>
<protein>
    <recommendedName>
        <fullName evidence="5">TonB-dependent transporter Oar-like beta-barrel domain-containing protein</fullName>
    </recommendedName>
</protein>
<dbReference type="Gene3D" id="2.170.130.10">
    <property type="entry name" value="TonB-dependent receptor, plug domain"/>
    <property type="match status" value="1"/>
</dbReference>
<proteinExistence type="predicted"/>
<dbReference type="InterPro" id="IPR013784">
    <property type="entry name" value="Carb-bd-like_fold"/>
</dbReference>
<dbReference type="RefSeq" id="WP_188758738.1">
    <property type="nucleotide sequence ID" value="NZ_BMJB01000001.1"/>
</dbReference>
<evidence type="ECO:0000256" key="3">
    <source>
        <dbReference type="ARBA" id="ARBA00023237"/>
    </source>
</evidence>
<dbReference type="Gene3D" id="2.60.40.1120">
    <property type="entry name" value="Carboxypeptidase-like, regulatory domain"/>
    <property type="match status" value="1"/>
</dbReference>
<dbReference type="AlphaFoldDB" id="A0A916RQM5"/>
<name>A0A916RQM5_9BACT</name>
<sequence>MKFVATVLLSLCVFFAVQCSTLASAQAIAAAELDGTVADPSGALVPGAAITATNTETGAARATTSNKAGQFALPNLPVGPYRLDVRMKGFKDYEQTGITLQVGNSASIAVVLSMGSSAQAIVVQSNAQMVETNNTAISSVINTQEINDLPLNGRLATQLVLIAGASVNTTGGDLTGSKQFFSSQSISLAGGQGNGLNYMLDGSDNNDPFSNVNLPFPFPDALREFSVSTSALPAQYGTHPGGAVNAVTLSGTNDFHGVLLEYWRNNIFNALGYFSVKDTLHRNQYGGTIGGPILHNRLFFFGGYQGTHNVQQAVSTSAKVPTPAMIAGDWSTYESASCVSSGKARQLKDPSTGLPYPNNQIPVSEYNSSTLKLLDYLPAAADSCGNVKYGILNNSDEWQSIGRVDWTISPRQSAFVRYFIDDYGVPATFIPHNLLVTTQSGNQERAQTLTVGHTLVINSSTLNVMHGGFTRRRDNRLPAAEGINGPAIGSNIYSLEKNSLRLSVPGNFSMSCSSCAQGKFNDNTFEFSDDLSMSRGRHQIDIGGSVMRIQLNQENNYLLDGSYTFGASFSGDNMSDFMLGKLSEFSQSAQQGTANRQTLPGIYAQDTFRISPKLTITGGLRWEPHIFPQDYFGRGSLFDRAAFDAGIHSSVFVNAPAGSFYYGDRGVLKSFVHSDWMGFSPRLGLVLSPRGGQDVFRLGYGMLYDNIEQYYDERVQSNPPFTDEVDNTNPGSFDNPWANYPGGNPFPIARPSANIAFPTSALYVTLPTHLKPTYISQWNANFEHQFSSNWLFSLSYIGNKTTHLWAGQETNPGVYIPGTCGKSACSTTTNTQSRRVLTLANPVQGAYYGSMPTTNDEANASYNGLLASLNHRYSHNFSLRLNYTWSHCISESDFNIELTGPTYMNPNNLAEDRGNCNQDVRHVFNGSVIATSTYGGNHLLHLLLADWKVAPLARITSGGSINVTSGVDNSLTGVGLDRPNMANPLIVYEKSTYHYADSKHVYLNALAFSENAAGTFGNLQRNAFKGPGYFDLDASVARIFPFTERWRFELRMDAFNMLNHVNFNSPSSLGMNASTFGEIQSAQANRILQFSGKIHF</sequence>
<feature type="chain" id="PRO_5037001275" description="TonB-dependent transporter Oar-like beta-barrel domain-containing protein" evidence="4">
    <location>
        <begin position="26"/>
        <end position="1096"/>
    </location>
</feature>
<evidence type="ECO:0000256" key="1">
    <source>
        <dbReference type="ARBA" id="ARBA00004442"/>
    </source>
</evidence>
<dbReference type="Pfam" id="PF25183">
    <property type="entry name" value="OMP_b-brl_4"/>
    <property type="match status" value="1"/>
</dbReference>
<organism evidence="6 7">
    <name type="scientific">Edaphobacter acidisoli</name>
    <dbReference type="NCBI Taxonomy" id="2040573"/>
    <lineage>
        <taxon>Bacteria</taxon>
        <taxon>Pseudomonadati</taxon>
        <taxon>Acidobacteriota</taxon>
        <taxon>Terriglobia</taxon>
        <taxon>Terriglobales</taxon>
        <taxon>Acidobacteriaceae</taxon>
        <taxon>Edaphobacter</taxon>
    </lineage>
</organism>
<dbReference type="GO" id="GO:0009279">
    <property type="term" value="C:cell outer membrane"/>
    <property type="evidence" value="ECO:0007669"/>
    <property type="project" value="UniProtKB-SubCell"/>
</dbReference>
<dbReference type="InterPro" id="IPR057601">
    <property type="entry name" value="Oar-like_b-barrel"/>
</dbReference>
<gene>
    <name evidence="6" type="ORF">GCM10011507_15850</name>
</gene>
<dbReference type="GO" id="GO:0030246">
    <property type="term" value="F:carbohydrate binding"/>
    <property type="evidence" value="ECO:0007669"/>
    <property type="project" value="InterPro"/>
</dbReference>
<reference evidence="6" key="2">
    <citation type="submission" date="2020-09" db="EMBL/GenBank/DDBJ databases">
        <authorList>
            <person name="Sun Q."/>
            <person name="Zhou Y."/>
        </authorList>
    </citation>
    <scope>NUCLEOTIDE SEQUENCE</scope>
    <source>
        <strain evidence="6">CGMCC 1.15447</strain>
    </source>
</reference>
<evidence type="ECO:0000256" key="4">
    <source>
        <dbReference type="SAM" id="SignalP"/>
    </source>
</evidence>
<comment type="caution">
    <text evidence="6">The sequence shown here is derived from an EMBL/GenBank/DDBJ whole genome shotgun (WGS) entry which is preliminary data.</text>
</comment>
<reference evidence="6" key="1">
    <citation type="journal article" date="2014" name="Int. J. Syst. Evol. Microbiol.">
        <title>Complete genome sequence of Corynebacterium casei LMG S-19264T (=DSM 44701T), isolated from a smear-ripened cheese.</title>
        <authorList>
            <consortium name="US DOE Joint Genome Institute (JGI-PGF)"/>
            <person name="Walter F."/>
            <person name="Albersmeier A."/>
            <person name="Kalinowski J."/>
            <person name="Ruckert C."/>
        </authorList>
    </citation>
    <scope>NUCLEOTIDE SEQUENCE</scope>
    <source>
        <strain evidence="6">CGMCC 1.15447</strain>
    </source>
</reference>
<evidence type="ECO:0000313" key="6">
    <source>
        <dbReference type="EMBL" id="GGA65080.1"/>
    </source>
</evidence>
<feature type="signal peptide" evidence="4">
    <location>
        <begin position="1"/>
        <end position="25"/>
    </location>
</feature>
<keyword evidence="4" id="KW-0732">Signal</keyword>
<dbReference type="Proteomes" id="UP000648801">
    <property type="component" value="Unassembled WGS sequence"/>
</dbReference>
<evidence type="ECO:0000259" key="5">
    <source>
        <dbReference type="Pfam" id="PF25183"/>
    </source>
</evidence>
<evidence type="ECO:0000256" key="2">
    <source>
        <dbReference type="ARBA" id="ARBA00023136"/>
    </source>
</evidence>
<dbReference type="SUPFAM" id="SSF56935">
    <property type="entry name" value="Porins"/>
    <property type="match status" value="1"/>
</dbReference>
<dbReference type="Pfam" id="PF13620">
    <property type="entry name" value="CarboxypepD_reg"/>
    <property type="match status" value="1"/>
</dbReference>